<accession>A0A9X2BWK2</accession>
<feature type="region of interest" description="Disordered" evidence="1">
    <location>
        <begin position="1"/>
        <end position="25"/>
    </location>
</feature>
<comment type="caution">
    <text evidence="2">The sequence shown here is derived from an EMBL/GenBank/DDBJ whole genome shotgun (WGS) entry which is preliminary data.</text>
</comment>
<dbReference type="Proteomes" id="UP001139516">
    <property type="component" value="Unassembled WGS sequence"/>
</dbReference>
<name>A0A9X2BWK2_9PROT</name>
<dbReference type="RefSeq" id="WP_248667179.1">
    <property type="nucleotide sequence ID" value="NZ_JALPRX010000048.1"/>
</dbReference>
<evidence type="ECO:0000313" key="3">
    <source>
        <dbReference type="Proteomes" id="UP001139516"/>
    </source>
</evidence>
<dbReference type="EMBL" id="JALPRX010000048">
    <property type="protein sequence ID" value="MCK8785054.1"/>
    <property type="molecule type" value="Genomic_DNA"/>
</dbReference>
<dbReference type="AlphaFoldDB" id="A0A9X2BWK2"/>
<proteinExistence type="predicted"/>
<reference evidence="2" key="1">
    <citation type="submission" date="2022-04" db="EMBL/GenBank/DDBJ databases">
        <title>Roseomonas acroporae sp. nov., isolated from coral Acropora digitifera.</title>
        <authorList>
            <person name="Sun H."/>
        </authorList>
    </citation>
    <scope>NUCLEOTIDE SEQUENCE</scope>
    <source>
        <strain evidence="2">NAR14</strain>
    </source>
</reference>
<sequence>MPDEGIRPPQQPWLPGAAATGVPDDFSARSDTRRLPAVATALALACLVLAAGRSAEIVDAAYGLPNGPGSETAIALAEGWHAAMERIGVAALVGTVRALRGTEE</sequence>
<protein>
    <submittedName>
        <fullName evidence="2">Uncharacterized protein</fullName>
    </submittedName>
</protein>
<evidence type="ECO:0000313" key="2">
    <source>
        <dbReference type="EMBL" id="MCK8785054.1"/>
    </source>
</evidence>
<gene>
    <name evidence="2" type="ORF">M0638_11730</name>
</gene>
<keyword evidence="3" id="KW-1185">Reference proteome</keyword>
<evidence type="ECO:0000256" key="1">
    <source>
        <dbReference type="SAM" id="MobiDB-lite"/>
    </source>
</evidence>
<organism evidence="2 3">
    <name type="scientific">Roseomonas acroporae</name>
    <dbReference type="NCBI Taxonomy" id="2937791"/>
    <lineage>
        <taxon>Bacteria</taxon>
        <taxon>Pseudomonadati</taxon>
        <taxon>Pseudomonadota</taxon>
        <taxon>Alphaproteobacteria</taxon>
        <taxon>Acetobacterales</taxon>
        <taxon>Roseomonadaceae</taxon>
        <taxon>Roseomonas</taxon>
    </lineage>
</organism>